<name>A0A0F7HL94_9STAP</name>
<protein>
    <recommendedName>
        <fullName evidence="5 6">Xanthine phosphoribosyltransferase</fullName>
        <shortName evidence="5">XPRTase</shortName>
        <ecNumber evidence="5 6">2.4.2.22</ecNumber>
    </recommendedName>
</protein>
<reference evidence="7 9" key="1">
    <citation type="journal article" date="2015" name="Int. J. Syst. Evol. Microbiol.">
        <title>Complete genome sequence of Salinicoccus halodurans H3B36, isolated from the Qaidam Basin in China.</title>
        <authorList>
            <person name="Jiang K."/>
            <person name="Xue Y."/>
            <person name="Ma Y."/>
        </authorList>
    </citation>
    <scope>NUCLEOTIDE SEQUENCE [LARGE SCALE GENOMIC DNA]</scope>
    <source>
        <strain evidence="7 9">H3B36</strain>
    </source>
</reference>
<comment type="pathway">
    <text evidence="5">Purine metabolism; XMP biosynthesis via salvage pathway; XMP from xanthine: step 1/1.</text>
</comment>
<dbReference type="PANTHER" id="PTHR43864">
    <property type="entry name" value="HYPOXANTHINE/GUANINE PHOSPHORIBOSYLTRANSFERASE"/>
    <property type="match status" value="1"/>
</dbReference>
<dbReference type="EC" id="2.4.2.22" evidence="5 6"/>
<dbReference type="NCBIfam" id="TIGR01744">
    <property type="entry name" value="XPRTase"/>
    <property type="match status" value="1"/>
</dbReference>
<feature type="binding site" evidence="5">
    <location>
        <begin position="128"/>
        <end position="132"/>
    </location>
    <ligand>
        <name>5-phospho-alpha-D-ribose 1-diphosphate</name>
        <dbReference type="ChEBI" id="CHEBI:58017"/>
    </ligand>
</feature>
<dbReference type="GO" id="GO:0046110">
    <property type="term" value="P:xanthine metabolic process"/>
    <property type="evidence" value="ECO:0007669"/>
    <property type="project" value="UniProtKB-UniRule"/>
</dbReference>
<dbReference type="InterPro" id="IPR000836">
    <property type="entry name" value="PRTase_dom"/>
</dbReference>
<feature type="binding site" evidence="5">
    <location>
        <position position="156"/>
    </location>
    <ligand>
        <name>xanthine</name>
        <dbReference type="ChEBI" id="CHEBI:17712"/>
    </ligand>
</feature>
<dbReference type="NCBIfam" id="NF006671">
    <property type="entry name" value="PRK09219.1"/>
    <property type="match status" value="1"/>
</dbReference>
<dbReference type="GO" id="GO:0006166">
    <property type="term" value="P:purine ribonucleoside salvage"/>
    <property type="evidence" value="ECO:0007669"/>
    <property type="project" value="UniProtKB-KW"/>
</dbReference>
<dbReference type="InterPro" id="IPR050118">
    <property type="entry name" value="Pur/Pyrimidine_PRTase"/>
</dbReference>
<dbReference type="GO" id="GO:0032265">
    <property type="term" value="P:XMP salvage"/>
    <property type="evidence" value="ECO:0007669"/>
    <property type="project" value="UniProtKB-UniRule"/>
</dbReference>
<keyword evidence="1 5" id="KW-0963">Cytoplasm</keyword>
<dbReference type="SUPFAM" id="SSF53271">
    <property type="entry name" value="PRTase-like"/>
    <property type="match status" value="1"/>
</dbReference>
<reference evidence="8 10" key="3">
    <citation type="submission" date="2016-10" db="EMBL/GenBank/DDBJ databases">
        <authorList>
            <person name="Varghese N."/>
            <person name="Submissions S."/>
        </authorList>
    </citation>
    <scope>NUCLEOTIDE SEQUENCE [LARGE SCALE GENOMIC DNA]</scope>
    <source>
        <strain evidence="8 10">CGMCC 1.6501</strain>
    </source>
</reference>
<keyword evidence="7" id="KW-0413">Isomerase</keyword>
<dbReference type="GO" id="GO:0016853">
    <property type="term" value="F:isomerase activity"/>
    <property type="evidence" value="ECO:0007669"/>
    <property type="project" value="UniProtKB-KW"/>
</dbReference>
<comment type="similarity">
    <text evidence="5">Belongs to the purine/pyrimidine phosphoribosyltransferase family. Xpt subfamily.</text>
</comment>
<evidence type="ECO:0000256" key="4">
    <source>
        <dbReference type="ARBA" id="ARBA00022726"/>
    </source>
</evidence>
<dbReference type="EMBL" id="CP011366">
    <property type="protein sequence ID" value="AKG74708.1"/>
    <property type="molecule type" value="Genomic_DNA"/>
</dbReference>
<keyword evidence="9" id="KW-1185">Reference proteome</keyword>
<evidence type="ECO:0000256" key="3">
    <source>
        <dbReference type="ARBA" id="ARBA00022679"/>
    </source>
</evidence>
<dbReference type="PANTHER" id="PTHR43864:SF1">
    <property type="entry name" value="XANTHINE PHOSPHORIBOSYLTRANSFERASE"/>
    <property type="match status" value="1"/>
</dbReference>
<keyword evidence="2 5" id="KW-0328">Glycosyltransferase</keyword>
<comment type="catalytic activity">
    <reaction evidence="5">
        <text>XMP + diphosphate = xanthine + 5-phospho-alpha-D-ribose 1-diphosphate</text>
        <dbReference type="Rhea" id="RHEA:10800"/>
        <dbReference type="ChEBI" id="CHEBI:17712"/>
        <dbReference type="ChEBI" id="CHEBI:33019"/>
        <dbReference type="ChEBI" id="CHEBI:57464"/>
        <dbReference type="ChEBI" id="CHEBI:58017"/>
        <dbReference type="EC" id="2.4.2.22"/>
    </reaction>
</comment>
<evidence type="ECO:0000256" key="2">
    <source>
        <dbReference type="ARBA" id="ARBA00022676"/>
    </source>
</evidence>
<dbReference type="EMBL" id="FOTB01000005">
    <property type="protein sequence ID" value="SFK88209.1"/>
    <property type="molecule type" value="Genomic_DNA"/>
</dbReference>
<dbReference type="Proteomes" id="UP000183090">
    <property type="component" value="Unassembled WGS sequence"/>
</dbReference>
<proteinExistence type="inferred from homology"/>
<organism evidence="8 10">
    <name type="scientific">Salinicoccus halodurans</name>
    <dbReference type="NCBI Taxonomy" id="407035"/>
    <lineage>
        <taxon>Bacteria</taxon>
        <taxon>Bacillati</taxon>
        <taxon>Bacillota</taxon>
        <taxon>Bacilli</taxon>
        <taxon>Bacillales</taxon>
        <taxon>Staphylococcaceae</taxon>
        <taxon>Salinicoccus</taxon>
    </lineage>
</organism>
<sequence>MDILKDKILSEGTALSESVLKVDNFLNHQIDPQLMHEIGAEFKKRFEGKGVTKILTLESSGIAPSVMAGLLMDVPVVFARKRQSLTLTDGLLTSEVYSYTKQETNQICVAHKFLEEDDTVLIIDDFLANGKAAEALIDLAEQAESNIAGIGIVIEKSFQEGGGLLRDRGHHVESLARIANLAEGKIEFVQERENSNANV</sequence>
<dbReference type="AlphaFoldDB" id="A0A0F7HL94"/>
<feature type="binding site" evidence="5">
    <location>
        <position position="27"/>
    </location>
    <ligand>
        <name>xanthine</name>
        <dbReference type="ChEBI" id="CHEBI:17712"/>
    </ligand>
</feature>
<evidence type="ECO:0000256" key="5">
    <source>
        <dbReference type="HAMAP-Rule" id="MF_01184"/>
    </source>
</evidence>
<comment type="subcellular location">
    <subcellularLocation>
        <location evidence="5">Cytoplasm</location>
    </subcellularLocation>
</comment>
<dbReference type="OrthoDB" id="9790678at2"/>
<evidence type="ECO:0000256" key="6">
    <source>
        <dbReference type="NCBIfam" id="TIGR01744"/>
    </source>
</evidence>
<reference evidence="9" key="2">
    <citation type="submission" date="2015-04" db="EMBL/GenBank/DDBJ databases">
        <title>Complete genome sequence of Salinicoccus halodurans strain H3B36, isolated from the Qaidam basin of China.</title>
        <authorList>
            <person name="Ma Y."/>
            <person name="Jiang K."/>
            <person name="Xue Y."/>
        </authorList>
    </citation>
    <scope>NUCLEOTIDE SEQUENCE [LARGE SCALE GENOMIC DNA]</scope>
    <source>
        <strain evidence="9">H3B36</strain>
    </source>
</reference>
<dbReference type="Gene3D" id="3.40.50.2020">
    <property type="match status" value="1"/>
</dbReference>
<dbReference type="GO" id="GO:0005737">
    <property type="term" value="C:cytoplasm"/>
    <property type="evidence" value="ECO:0007669"/>
    <property type="project" value="UniProtKB-SubCell"/>
</dbReference>
<keyword evidence="4 5" id="KW-0660">Purine salvage</keyword>
<dbReference type="GO" id="GO:0000310">
    <property type="term" value="F:xanthine phosphoribosyltransferase activity"/>
    <property type="evidence" value="ECO:0007669"/>
    <property type="project" value="UniProtKB-UniRule"/>
</dbReference>
<comment type="function">
    <text evidence="5">Converts the preformed base xanthine, a product of nucleic acid breakdown, to xanthosine 5'-monophosphate (XMP), so it can be reused for RNA or DNA synthesis.</text>
</comment>
<dbReference type="Proteomes" id="UP000034029">
    <property type="component" value="Chromosome"/>
</dbReference>
<feature type="binding site" evidence="5">
    <location>
        <position position="20"/>
    </location>
    <ligand>
        <name>xanthine</name>
        <dbReference type="ChEBI" id="CHEBI:17712"/>
    </ligand>
</feature>
<accession>A0A0F7HL94</accession>
<keyword evidence="3 5" id="KW-0808">Transferase</keyword>
<evidence type="ECO:0000256" key="1">
    <source>
        <dbReference type="ARBA" id="ARBA00022490"/>
    </source>
</evidence>
<evidence type="ECO:0000313" key="7">
    <source>
        <dbReference type="EMBL" id="AKG74708.1"/>
    </source>
</evidence>
<dbReference type="RefSeq" id="WP_046790887.1">
    <property type="nucleotide sequence ID" value="NZ_CP011366.1"/>
</dbReference>
<dbReference type="InterPro" id="IPR010079">
    <property type="entry name" value="Xanthine_PRibTrfase"/>
</dbReference>
<dbReference type="InterPro" id="IPR029057">
    <property type="entry name" value="PRTase-like"/>
</dbReference>
<evidence type="ECO:0000313" key="9">
    <source>
        <dbReference type="Proteomes" id="UP000034029"/>
    </source>
</evidence>
<evidence type="ECO:0000313" key="8">
    <source>
        <dbReference type="EMBL" id="SFK88209.1"/>
    </source>
</evidence>
<comment type="subunit">
    <text evidence="5">Homodimer.</text>
</comment>
<dbReference type="KEGG" id="shv:AAT16_11190"/>
<evidence type="ECO:0000313" key="10">
    <source>
        <dbReference type="Proteomes" id="UP000183090"/>
    </source>
</evidence>
<gene>
    <name evidence="5" type="primary">xpt</name>
    <name evidence="7" type="ORF">AAT16_11190</name>
    <name evidence="8" type="ORF">SAMN05216235_2209</name>
</gene>
<dbReference type="HAMAP" id="MF_01184">
    <property type="entry name" value="XPRTase"/>
    <property type="match status" value="1"/>
</dbReference>
<dbReference type="CDD" id="cd06223">
    <property type="entry name" value="PRTases_typeI"/>
    <property type="match status" value="1"/>
</dbReference>